<protein>
    <submittedName>
        <fullName evidence="1">Uncharacterized protein</fullName>
    </submittedName>
</protein>
<gene>
    <name evidence="1" type="ORF">AWC02_00525</name>
</gene>
<sequence>MGYRLDVVAGSVVDALQQAGGLMCDRSMAGWTVTVRTDDISHRQALLILGAEIRAFEQPAAASETSQTVVAQADRPPEEAARVGLQPVKHRLSSAARAFKAHALRAAGLDSCVEASETLWVSDDPDPDRVLGRHLRCLAVDNLVGECPGG</sequence>
<dbReference type="EMBL" id="LQOT01000034">
    <property type="protein sequence ID" value="ORV46898.1"/>
    <property type="molecule type" value="Genomic_DNA"/>
</dbReference>
<evidence type="ECO:0000313" key="2">
    <source>
        <dbReference type="Proteomes" id="UP000193465"/>
    </source>
</evidence>
<comment type="caution">
    <text evidence="1">The sequence shown here is derived from an EMBL/GenBank/DDBJ whole genome shotgun (WGS) entry which is preliminary data.</text>
</comment>
<reference evidence="1 2" key="1">
    <citation type="submission" date="2016-01" db="EMBL/GenBank/DDBJ databases">
        <title>The new phylogeny of the genus Mycobacterium.</title>
        <authorList>
            <person name="Tarcisio F."/>
            <person name="Conor M."/>
            <person name="Antonella G."/>
            <person name="Elisabetta G."/>
            <person name="Giulia F.S."/>
            <person name="Sara T."/>
            <person name="Anna F."/>
            <person name="Clotilde B."/>
            <person name="Roberto B."/>
            <person name="Veronica D.S."/>
            <person name="Fabio R."/>
            <person name="Monica P."/>
            <person name="Olivier J."/>
            <person name="Enrico T."/>
            <person name="Nicola S."/>
        </authorList>
    </citation>
    <scope>NUCLEOTIDE SEQUENCE [LARGE SCALE GENOMIC DNA]</scope>
    <source>
        <strain evidence="1 2">ATCC 27353</strain>
    </source>
</reference>
<name>A0A1X1TR39_9MYCO</name>
<dbReference type="RefSeq" id="WP_085128655.1">
    <property type="nucleotide sequence ID" value="NZ_LQOT01000034.1"/>
</dbReference>
<keyword evidence="2" id="KW-1185">Reference proteome</keyword>
<dbReference type="STRING" id="188915.AWC02_00525"/>
<accession>A0A1X1TR39</accession>
<evidence type="ECO:0000313" key="1">
    <source>
        <dbReference type="EMBL" id="ORV46898.1"/>
    </source>
</evidence>
<dbReference type="Proteomes" id="UP000193465">
    <property type="component" value="Unassembled WGS sequence"/>
</dbReference>
<organism evidence="1 2">
    <name type="scientific">Mycolicibacter engbaekii</name>
    <dbReference type="NCBI Taxonomy" id="188915"/>
    <lineage>
        <taxon>Bacteria</taxon>
        <taxon>Bacillati</taxon>
        <taxon>Actinomycetota</taxon>
        <taxon>Actinomycetes</taxon>
        <taxon>Mycobacteriales</taxon>
        <taxon>Mycobacteriaceae</taxon>
        <taxon>Mycolicibacter</taxon>
    </lineage>
</organism>
<dbReference type="AlphaFoldDB" id="A0A1X1TR39"/>
<proteinExistence type="predicted"/>